<evidence type="ECO:0000313" key="2">
    <source>
        <dbReference type="Proteomes" id="UP001055091"/>
    </source>
</evidence>
<evidence type="ECO:0000313" key="1">
    <source>
        <dbReference type="EMBL" id="GKH01086.1"/>
    </source>
</evidence>
<gene>
    <name evidence="1" type="ORF">CE91St55_30670</name>
</gene>
<name>A0AA37JLL2_9FIRM</name>
<proteinExistence type="predicted"/>
<dbReference type="EMBL" id="BQNJ01000001">
    <property type="protein sequence ID" value="GKH01086.1"/>
    <property type="molecule type" value="Genomic_DNA"/>
</dbReference>
<sequence>MVKTIKVIRLAPGESVLITAAPGPNPPCLAAAGCPYIGEEQKHSCVTRPPRQPDQIVALFHVA</sequence>
<accession>A0AA37JLL2</accession>
<dbReference type="PROSITE" id="PS51257">
    <property type="entry name" value="PROKAR_LIPOPROTEIN"/>
    <property type="match status" value="1"/>
</dbReference>
<organism evidence="1 2">
    <name type="scientific">Hungatella hathewayi</name>
    <dbReference type="NCBI Taxonomy" id="154046"/>
    <lineage>
        <taxon>Bacteria</taxon>
        <taxon>Bacillati</taxon>
        <taxon>Bacillota</taxon>
        <taxon>Clostridia</taxon>
        <taxon>Lachnospirales</taxon>
        <taxon>Lachnospiraceae</taxon>
        <taxon>Hungatella</taxon>
    </lineage>
</organism>
<dbReference type="Proteomes" id="UP001055091">
    <property type="component" value="Unassembled WGS sequence"/>
</dbReference>
<dbReference type="AlphaFoldDB" id="A0AA37JLL2"/>
<dbReference type="RefSeq" id="WP_244052678.1">
    <property type="nucleotide sequence ID" value="NZ_BQNJ01000001.1"/>
</dbReference>
<protein>
    <submittedName>
        <fullName evidence="1">Uncharacterized protein</fullName>
    </submittedName>
</protein>
<comment type="caution">
    <text evidence="1">The sequence shown here is derived from an EMBL/GenBank/DDBJ whole genome shotgun (WGS) entry which is preliminary data.</text>
</comment>
<reference evidence="1" key="1">
    <citation type="submission" date="2022-01" db="EMBL/GenBank/DDBJ databases">
        <title>Novel bile acid biosynthetic pathways are enriched in the microbiome of centenarians.</title>
        <authorList>
            <person name="Sato Y."/>
            <person name="Atarashi K."/>
            <person name="Plichta R.D."/>
            <person name="Arai Y."/>
            <person name="Sasajima S."/>
            <person name="Kearney M.S."/>
            <person name="Suda W."/>
            <person name="Takeshita K."/>
            <person name="Sasaki T."/>
            <person name="Okamoto S."/>
            <person name="Skelly N.A."/>
            <person name="Okamura Y."/>
            <person name="Vlamakis H."/>
            <person name="Li Y."/>
            <person name="Tanoue T."/>
            <person name="Takei H."/>
            <person name="Nittono H."/>
            <person name="Narushima S."/>
            <person name="Irie J."/>
            <person name="Itoh H."/>
            <person name="Moriya K."/>
            <person name="Sugiura Y."/>
            <person name="Suematsu M."/>
            <person name="Moritoki N."/>
            <person name="Shibata S."/>
            <person name="Littman R.D."/>
            <person name="Fischbach A.M."/>
            <person name="Uwamino Y."/>
            <person name="Inoue T."/>
            <person name="Honda A."/>
            <person name="Hattori M."/>
            <person name="Murai T."/>
            <person name="Xavier J.R."/>
            <person name="Hirose N."/>
            <person name="Honda K."/>
        </authorList>
    </citation>
    <scope>NUCLEOTIDE SEQUENCE</scope>
    <source>
        <strain evidence="1">CE91-St55</strain>
    </source>
</reference>